<gene>
    <name evidence="1" type="ORF">SETIT_7G052800v2</name>
</gene>
<protein>
    <submittedName>
        <fullName evidence="1">Uncharacterized protein</fullName>
    </submittedName>
</protein>
<name>A0A368RS95_SETIT</name>
<organism evidence="1">
    <name type="scientific">Setaria italica</name>
    <name type="common">Foxtail millet</name>
    <name type="synonym">Panicum italicum</name>
    <dbReference type="NCBI Taxonomy" id="4555"/>
    <lineage>
        <taxon>Eukaryota</taxon>
        <taxon>Viridiplantae</taxon>
        <taxon>Streptophyta</taxon>
        <taxon>Embryophyta</taxon>
        <taxon>Tracheophyta</taxon>
        <taxon>Spermatophyta</taxon>
        <taxon>Magnoliopsida</taxon>
        <taxon>Liliopsida</taxon>
        <taxon>Poales</taxon>
        <taxon>Poaceae</taxon>
        <taxon>PACMAD clade</taxon>
        <taxon>Panicoideae</taxon>
        <taxon>Panicodae</taxon>
        <taxon>Paniceae</taxon>
        <taxon>Cenchrinae</taxon>
        <taxon>Setaria</taxon>
    </lineage>
</organism>
<sequence>MDPPVILLLLRSFSIREIPPLLRSSLLPKAELPPLFLHRASQSLDPLAVACRTPSGLSWNSPRRGRSLSSPQAWRLLDFTAAGCLQATPRECALQISSFLGYLWLDLHNSQTLPMHLEWIQIYNYCEKARIFLIFSSFHLSLY</sequence>
<reference evidence="1" key="2">
    <citation type="submission" date="2015-07" db="EMBL/GenBank/DDBJ databases">
        <authorList>
            <person name="Noorani M."/>
        </authorList>
    </citation>
    <scope>NUCLEOTIDE SEQUENCE</scope>
    <source>
        <strain evidence="1">Yugu1</strain>
    </source>
</reference>
<reference evidence="1" key="1">
    <citation type="journal article" date="2012" name="Nat. Biotechnol.">
        <title>Reference genome sequence of the model plant Setaria.</title>
        <authorList>
            <person name="Bennetzen J.L."/>
            <person name="Schmutz J."/>
            <person name="Wang H."/>
            <person name="Percifield R."/>
            <person name="Hawkins J."/>
            <person name="Pontaroli A.C."/>
            <person name="Estep M."/>
            <person name="Feng L."/>
            <person name="Vaughn J.N."/>
            <person name="Grimwood J."/>
            <person name="Jenkins J."/>
            <person name="Barry K."/>
            <person name="Lindquist E."/>
            <person name="Hellsten U."/>
            <person name="Deshpande S."/>
            <person name="Wang X."/>
            <person name="Wu X."/>
            <person name="Mitros T."/>
            <person name="Triplett J."/>
            <person name="Yang X."/>
            <person name="Ye C.Y."/>
            <person name="Mauro-Herrera M."/>
            <person name="Wang L."/>
            <person name="Li P."/>
            <person name="Sharma M."/>
            <person name="Sharma R."/>
            <person name="Ronald P.C."/>
            <person name="Panaud O."/>
            <person name="Kellogg E.A."/>
            <person name="Brutnell T.P."/>
            <person name="Doust A.N."/>
            <person name="Tuskan G.A."/>
            <person name="Rokhsar D."/>
            <person name="Devos K.M."/>
        </authorList>
    </citation>
    <scope>NUCLEOTIDE SEQUENCE [LARGE SCALE GENOMIC DNA]</scope>
    <source>
        <strain evidence="1">Yugu1</strain>
    </source>
</reference>
<evidence type="ECO:0000313" key="1">
    <source>
        <dbReference type="EMBL" id="RCV33062.1"/>
    </source>
</evidence>
<accession>A0A368RS95</accession>
<proteinExistence type="predicted"/>
<dbReference type="EMBL" id="CM003534">
    <property type="protein sequence ID" value="RCV33062.1"/>
    <property type="molecule type" value="Genomic_DNA"/>
</dbReference>
<dbReference type="AlphaFoldDB" id="A0A368RS95"/>